<dbReference type="RefSeq" id="WP_352148365.1">
    <property type="nucleotide sequence ID" value="NZ_JBEOZY010000019.1"/>
</dbReference>
<dbReference type="EMBL" id="JBEOZY010000019">
    <property type="protein sequence ID" value="MER6166786.1"/>
    <property type="molecule type" value="Genomic_DNA"/>
</dbReference>
<feature type="domain" description="Activator of Hsp90 ATPase homologue 1/2-like C-terminal" evidence="2">
    <location>
        <begin position="23"/>
        <end position="146"/>
    </location>
</feature>
<evidence type="ECO:0000256" key="1">
    <source>
        <dbReference type="ARBA" id="ARBA00006817"/>
    </source>
</evidence>
<dbReference type="SUPFAM" id="SSF55961">
    <property type="entry name" value="Bet v1-like"/>
    <property type="match status" value="1"/>
</dbReference>
<comment type="similarity">
    <text evidence="1">Belongs to the AHA1 family.</text>
</comment>
<comment type="caution">
    <text evidence="3">The sequence shown here is derived from an EMBL/GenBank/DDBJ whole genome shotgun (WGS) entry which is preliminary data.</text>
</comment>
<keyword evidence="4" id="KW-1185">Reference proteome</keyword>
<protein>
    <submittedName>
        <fullName evidence="3">SRPBCC domain-containing protein</fullName>
    </submittedName>
</protein>
<evidence type="ECO:0000313" key="4">
    <source>
        <dbReference type="Proteomes" id="UP001496720"/>
    </source>
</evidence>
<proteinExistence type="inferred from homology"/>
<reference evidence="3 4" key="1">
    <citation type="submission" date="2024-06" db="EMBL/GenBank/DDBJ databases">
        <title>The Natural Products Discovery Center: Release of the First 8490 Sequenced Strains for Exploring Actinobacteria Biosynthetic Diversity.</title>
        <authorList>
            <person name="Kalkreuter E."/>
            <person name="Kautsar S.A."/>
            <person name="Yang D."/>
            <person name="Bader C.D."/>
            <person name="Teijaro C.N."/>
            <person name="Fluegel L."/>
            <person name="Davis C.M."/>
            <person name="Simpson J.R."/>
            <person name="Lauterbach L."/>
            <person name="Steele A.D."/>
            <person name="Gui C."/>
            <person name="Meng S."/>
            <person name="Li G."/>
            <person name="Viehrig K."/>
            <person name="Ye F."/>
            <person name="Su P."/>
            <person name="Kiefer A.F."/>
            <person name="Nichols A."/>
            <person name="Cepeda A.J."/>
            <person name="Yan W."/>
            <person name="Fan B."/>
            <person name="Jiang Y."/>
            <person name="Adhikari A."/>
            <person name="Zheng C.-J."/>
            <person name="Schuster L."/>
            <person name="Cowan T.M."/>
            <person name="Smanski M.J."/>
            <person name="Chevrette M.G."/>
            <person name="De Carvalho L.P.S."/>
            <person name="Shen B."/>
        </authorList>
    </citation>
    <scope>NUCLEOTIDE SEQUENCE [LARGE SCALE GENOMIC DNA]</scope>
    <source>
        <strain evidence="3 4">NPDC001615</strain>
    </source>
</reference>
<name>A0ABV1SYH9_9ACTN</name>
<evidence type="ECO:0000259" key="2">
    <source>
        <dbReference type="Pfam" id="PF08327"/>
    </source>
</evidence>
<dbReference type="InterPro" id="IPR013538">
    <property type="entry name" value="ASHA1/2-like_C"/>
</dbReference>
<dbReference type="CDD" id="cd07814">
    <property type="entry name" value="SRPBCC_CalC_Aha1-like"/>
    <property type="match status" value="1"/>
</dbReference>
<sequence length="152" mass="16297">MSTDQTPAAAGDGFPYTLTRTLDAPAAQVWRAWTTPDQYARWAYAVPGSVEMDVRPGGTWKATMRTPDGTEFPLTGSYVEVDEHSALTIGMDVPGRPDPATMTVELTEQGPRNTAITLRQTCDTAEERDGAKQGSTMLLDGLTAFLAGGERG</sequence>
<dbReference type="Gene3D" id="3.30.530.20">
    <property type="match status" value="1"/>
</dbReference>
<evidence type="ECO:0000313" key="3">
    <source>
        <dbReference type="EMBL" id="MER6166786.1"/>
    </source>
</evidence>
<organism evidence="3 4">
    <name type="scientific">Streptomyces violaceorubidus</name>
    <dbReference type="NCBI Taxonomy" id="284042"/>
    <lineage>
        <taxon>Bacteria</taxon>
        <taxon>Bacillati</taxon>
        <taxon>Actinomycetota</taxon>
        <taxon>Actinomycetes</taxon>
        <taxon>Kitasatosporales</taxon>
        <taxon>Streptomycetaceae</taxon>
        <taxon>Streptomyces</taxon>
    </lineage>
</organism>
<dbReference type="Pfam" id="PF08327">
    <property type="entry name" value="AHSA1"/>
    <property type="match status" value="1"/>
</dbReference>
<gene>
    <name evidence="3" type="ORF">ABT188_19855</name>
</gene>
<dbReference type="Proteomes" id="UP001496720">
    <property type="component" value="Unassembled WGS sequence"/>
</dbReference>
<dbReference type="InterPro" id="IPR023393">
    <property type="entry name" value="START-like_dom_sf"/>
</dbReference>
<accession>A0ABV1SYH9</accession>